<dbReference type="STRING" id="13706.A0A1X2H4D3"/>
<proteinExistence type="predicted"/>
<evidence type="ECO:0000256" key="1">
    <source>
        <dbReference type="ARBA" id="ARBA00022723"/>
    </source>
</evidence>
<feature type="region of interest" description="Disordered" evidence="4">
    <location>
        <begin position="314"/>
        <end position="356"/>
    </location>
</feature>
<keyword evidence="2" id="KW-0863">Zinc-finger</keyword>
<feature type="domain" description="Zinc finger PHD-type" evidence="5">
    <location>
        <begin position="550"/>
        <end position="605"/>
    </location>
</feature>
<protein>
    <recommendedName>
        <fullName evidence="5">Zinc finger PHD-type domain-containing protein</fullName>
    </recommendedName>
</protein>
<dbReference type="OrthoDB" id="303107at2759"/>
<dbReference type="SUPFAM" id="SSF57903">
    <property type="entry name" value="FYVE/PHD zinc finger"/>
    <property type="match status" value="1"/>
</dbReference>
<feature type="region of interest" description="Disordered" evidence="4">
    <location>
        <begin position="676"/>
        <end position="817"/>
    </location>
</feature>
<dbReference type="EMBL" id="MCGN01000009">
    <property type="protein sequence ID" value="ORY93256.1"/>
    <property type="molecule type" value="Genomic_DNA"/>
</dbReference>
<evidence type="ECO:0000256" key="4">
    <source>
        <dbReference type="SAM" id="MobiDB-lite"/>
    </source>
</evidence>
<dbReference type="Gene3D" id="3.30.40.10">
    <property type="entry name" value="Zinc/RING finger domain, C3HC4 (zinc finger)"/>
    <property type="match status" value="1"/>
</dbReference>
<feature type="compositionally biased region" description="Low complexity" evidence="4">
    <location>
        <begin position="760"/>
        <end position="770"/>
    </location>
</feature>
<dbReference type="InParanoid" id="A0A1X2H4D3"/>
<dbReference type="GO" id="GO:0008270">
    <property type="term" value="F:zinc ion binding"/>
    <property type="evidence" value="ECO:0007669"/>
    <property type="project" value="UniProtKB-KW"/>
</dbReference>
<feature type="compositionally biased region" description="Basic residues" evidence="4">
    <location>
        <begin position="319"/>
        <end position="341"/>
    </location>
</feature>
<dbReference type="GO" id="GO:0006355">
    <property type="term" value="P:regulation of DNA-templated transcription"/>
    <property type="evidence" value="ECO:0007669"/>
    <property type="project" value="InterPro"/>
</dbReference>
<name>A0A1X2H4D3_SYNRA</name>
<dbReference type="Proteomes" id="UP000242180">
    <property type="component" value="Unassembled WGS sequence"/>
</dbReference>
<feature type="compositionally biased region" description="Basic and acidic residues" evidence="4">
    <location>
        <begin position="448"/>
        <end position="501"/>
    </location>
</feature>
<dbReference type="InterPro" id="IPR028938">
    <property type="entry name" value="Rsf1-like"/>
</dbReference>
<dbReference type="InterPro" id="IPR013083">
    <property type="entry name" value="Znf_RING/FYVE/PHD"/>
</dbReference>
<dbReference type="PROSITE" id="PS01359">
    <property type="entry name" value="ZF_PHD_1"/>
    <property type="match status" value="1"/>
</dbReference>
<evidence type="ECO:0000313" key="7">
    <source>
        <dbReference type="Proteomes" id="UP000242180"/>
    </source>
</evidence>
<feature type="compositionally biased region" description="Low complexity" evidence="4">
    <location>
        <begin position="806"/>
        <end position="817"/>
    </location>
</feature>
<dbReference type="InterPro" id="IPR019786">
    <property type="entry name" value="Zinc_finger_PHD-type_CS"/>
</dbReference>
<feature type="compositionally biased region" description="Basic and acidic residues" evidence="4">
    <location>
        <begin position="136"/>
        <end position="211"/>
    </location>
</feature>
<dbReference type="GO" id="GO:0031213">
    <property type="term" value="C:RSF complex"/>
    <property type="evidence" value="ECO:0007669"/>
    <property type="project" value="InterPro"/>
</dbReference>
<feature type="compositionally biased region" description="Low complexity" evidence="4">
    <location>
        <begin position="729"/>
        <end position="749"/>
    </location>
</feature>
<comment type="caution">
    <text evidence="6">The sequence shown here is derived from an EMBL/GenBank/DDBJ whole genome shotgun (WGS) entry which is preliminary data.</text>
</comment>
<evidence type="ECO:0000256" key="2">
    <source>
        <dbReference type="ARBA" id="ARBA00022771"/>
    </source>
</evidence>
<dbReference type="InterPro" id="IPR011011">
    <property type="entry name" value="Znf_FYVE_PHD"/>
</dbReference>
<dbReference type="PANTHER" id="PTHR14296:SF3">
    <property type="entry name" value="DIKAR, ISOFORM F"/>
    <property type="match status" value="1"/>
</dbReference>
<feature type="region of interest" description="Disordered" evidence="4">
    <location>
        <begin position="439"/>
        <end position="542"/>
    </location>
</feature>
<dbReference type="SMART" id="SM00249">
    <property type="entry name" value="PHD"/>
    <property type="match status" value="1"/>
</dbReference>
<reference evidence="6 7" key="1">
    <citation type="submission" date="2016-07" db="EMBL/GenBank/DDBJ databases">
        <title>Pervasive Adenine N6-methylation of Active Genes in Fungi.</title>
        <authorList>
            <consortium name="DOE Joint Genome Institute"/>
            <person name="Mondo S.J."/>
            <person name="Dannebaum R.O."/>
            <person name="Kuo R.C."/>
            <person name="Labutti K."/>
            <person name="Haridas S."/>
            <person name="Kuo A."/>
            <person name="Salamov A."/>
            <person name="Ahrendt S.R."/>
            <person name="Lipzen A."/>
            <person name="Sullivan W."/>
            <person name="Andreopoulos W.B."/>
            <person name="Clum A."/>
            <person name="Lindquist E."/>
            <person name="Daum C."/>
            <person name="Ramamoorthy G.K."/>
            <person name="Gryganskyi A."/>
            <person name="Culley D."/>
            <person name="Magnuson J.K."/>
            <person name="James T.Y."/>
            <person name="O'Malley M.A."/>
            <person name="Stajich J.E."/>
            <person name="Spatafora J.W."/>
            <person name="Visel A."/>
            <person name="Grigoriev I.V."/>
        </authorList>
    </citation>
    <scope>NUCLEOTIDE SEQUENCE [LARGE SCALE GENOMIC DNA]</scope>
    <source>
        <strain evidence="6 7">NRRL 2496</strain>
    </source>
</reference>
<accession>A0A1X2H4D3</accession>
<feature type="compositionally biased region" description="Pro residues" evidence="4">
    <location>
        <begin position="795"/>
        <end position="805"/>
    </location>
</feature>
<evidence type="ECO:0000256" key="3">
    <source>
        <dbReference type="ARBA" id="ARBA00022833"/>
    </source>
</evidence>
<gene>
    <name evidence="6" type="ORF">BCR43DRAFT_565864</name>
</gene>
<evidence type="ECO:0000313" key="6">
    <source>
        <dbReference type="EMBL" id="ORY93256.1"/>
    </source>
</evidence>
<keyword evidence="1" id="KW-0479">Metal-binding</keyword>
<feature type="region of interest" description="Disordered" evidence="4">
    <location>
        <begin position="127"/>
        <end position="237"/>
    </location>
</feature>
<organism evidence="6 7">
    <name type="scientific">Syncephalastrum racemosum</name>
    <name type="common">Filamentous fungus</name>
    <dbReference type="NCBI Taxonomy" id="13706"/>
    <lineage>
        <taxon>Eukaryota</taxon>
        <taxon>Fungi</taxon>
        <taxon>Fungi incertae sedis</taxon>
        <taxon>Mucoromycota</taxon>
        <taxon>Mucoromycotina</taxon>
        <taxon>Mucoromycetes</taxon>
        <taxon>Mucorales</taxon>
        <taxon>Syncephalastraceae</taxon>
        <taxon>Syncephalastrum</taxon>
    </lineage>
</organism>
<feature type="compositionally biased region" description="Pro residues" evidence="4">
    <location>
        <begin position="750"/>
        <end position="759"/>
    </location>
</feature>
<sequence length="817" mass="94210">MPSFSLAEVDHLRNNIDFASIAQFFHTFQSAFRPWPVSYNPATFLSRTNRNLNRNRKQTDDDYVFATEDLERMLLDRNERYRLEELMVRMLRLLTRNRFINKDTWQMYFAREIEKRQIMDTNPLYSTDHLEEEPEEVKLSNEQPKDEAMEETTDKPKDEPKAESKDETEAPKDEAKDEPLEERKKEQIEEQKEEPPKNEASVKEETEKEQANGEQANDTQVKGEAKEDIGQITAPKPSPAVERKQLVDYFSLSIDTQVSLLHLLCELQLDDAERFREHLDNEEDAIHWRVDPIGYDSKGSTFWLFDDNRLYKEMVPPKPKSKKKAASKPSSRRAGSRRTTRRSAAQKAETQEEEGEEEEYVPWKLICLNASDWEQLPRKFEQSPHASEQHFYDLLVNDVLPKVLPVIQEHEENLRKQEALASRKRSSRLMFKEIEALERDQASLQAETSRRSSRREEQERKREQQQKEEAARAREERIRDRERRLLEREHQQAERERKKAIQESMLESQKATAETTAARKKQQKEEQGPPKRKRGRKPKKKQEEDAWNFDCVCGISGQNIDDGSPLIACERCGTWQHIDCLKHDGQIDESRANLKNFVFMCRPCSEKESQHEVDIDGMDDTEPPRAFKKIRFKAYTRKPNGQDSVPGQPAMPVHSLPPINSSSMYTPYLAPIVPGPMNSGHGSHQALPPMGLPHSSSSGPQLPPLLPHLAPQRMPPPPHGMPPPPPHLHQPLPYQQQHIFPTRPGQVPSPVHPQSPPSSSPAAPFSHAPSGAPPPHSNGAYPAQHHYPQTYQHSPPAPAPPPPPQHYSQHYQQHPPR</sequence>
<feature type="compositionally biased region" description="Basic residues" evidence="4">
    <location>
        <begin position="530"/>
        <end position="540"/>
    </location>
</feature>
<dbReference type="InterPro" id="IPR001965">
    <property type="entry name" value="Znf_PHD"/>
</dbReference>
<keyword evidence="7" id="KW-1185">Reference proteome</keyword>
<feature type="compositionally biased region" description="Pro residues" evidence="4">
    <location>
        <begin position="713"/>
        <end position="728"/>
    </location>
</feature>
<evidence type="ECO:0000259" key="5">
    <source>
        <dbReference type="SMART" id="SM00249"/>
    </source>
</evidence>
<keyword evidence="3" id="KW-0862">Zinc</keyword>
<dbReference type="PANTHER" id="PTHR14296">
    <property type="entry name" value="REMODELING AND SPACING FACTOR 1"/>
    <property type="match status" value="1"/>
</dbReference>
<dbReference type="AlphaFoldDB" id="A0A1X2H4D3"/>
<dbReference type="OMA" id="ECLKPGH"/>
<feature type="region of interest" description="Disordered" evidence="4">
    <location>
        <begin position="637"/>
        <end position="658"/>
    </location>
</feature>